<dbReference type="EMBL" id="ONZF01000016">
    <property type="protein sequence ID" value="SPJ26276.1"/>
    <property type="molecule type" value="Genomic_DNA"/>
</dbReference>
<feature type="chain" id="PRO_5015319022" evidence="1">
    <location>
        <begin position="25"/>
        <end position="104"/>
    </location>
</feature>
<evidence type="ECO:0000256" key="1">
    <source>
        <dbReference type="SAM" id="SignalP"/>
    </source>
</evidence>
<gene>
    <name evidence="2" type="ORF">PAA8504_04133</name>
</gene>
<dbReference type="OrthoDB" id="9810895at2"/>
<reference evidence="2 3" key="1">
    <citation type="submission" date="2018-03" db="EMBL/GenBank/DDBJ databases">
        <authorList>
            <person name="Keele B.F."/>
        </authorList>
    </citation>
    <scope>NUCLEOTIDE SEQUENCE [LARGE SCALE GENOMIC DNA]</scope>
    <source>
        <strain evidence="2 3">CECT 8504</strain>
    </source>
</reference>
<accession>A0A2R8C1S7</accession>
<name>A0A2R8C1S7_9RHOB</name>
<protein>
    <submittedName>
        <fullName evidence="2">Uncharacterized protein</fullName>
    </submittedName>
</protein>
<organism evidence="2 3">
    <name type="scientific">Palleronia abyssalis</name>
    <dbReference type="NCBI Taxonomy" id="1501240"/>
    <lineage>
        <taxon>Bacteria</taxon>
        <taxon>Pseudomonadati</taxon>
        <taxon>Pseudomonadota</taxon>
        <taxon>Alphaproteobacteria</taxon>
        <taxon>Rhodobacterales</taxon>
        <taxon>Roseobacteraceae</taxon>
        <taxon>Palleronia</taxon>
    </lineage>
</organism>
<feature type="signal peptide" evidence="1">
    <location>
        <begin position="1"/>
        <end position="24"/>
    </location>
</feature>
<keyword evidence="1" id="KW-0732">Signal</keyword>
<proteinExistence type="predicted"/>
<dbReference type="Proteomes" id="UP000244912">
    <property type="component" value="Unassembled WGS sequence"/>
</dbReference>
<dbReference type="AlphaFoldDB" id="A0A2R8C1S7"/>
<evidence type="ECO:0000313" key="2">
    <source>
        <dbReference type="EMBL" id="SPJ26276.1"/>
    </source>
</evidence>
<sequence>MIRLLRIARPAIAALLIVAPTALAAGSGKPCAPRAELLENLATAFGEVPKTMGLADGGMVVETFAAESGSWTIIATRPNGISCRIASGLWFEDTGDLSPTGDPA</sequence>
<dbReference type="RefSeq" id="WP_108895975.1">
    <property type="nucleotide sequence ID" value="NZ_ONZF01000016.1"/>
</dbReference>
<keyword evidence="3" id="KW-1185">Reference proteome</keyword>
<evidence type="ECO:0000313" key="3">
    <source>
        <dbReference type="Proteomes" id="UP000244912"/>
    </source>
</evidence>